<dbReference type="InterPro" id="IPR006674">
    <property type="entry name" value="HD_domain"/>
</dbReference>
<comment type="similarity">
    <text evidence="2">Belongs to the dGTPase family. Type 2 subfamily.</text>
</comment>
<dbReference type="InterPro" id="IPR026875">
    <property type="entry name" value="PHydrolase_assoc_dom"/>
</dbReference>
<sequence length="436" mass="50485">MYLSNRTNPFYDKQDRERRHQDVSRSRLEIRDDFERDHGRIIHGASFRRLQSKKQVIGVDVGDLHRTRLTHSMEAAQIARGMAHSLNQRTEALRRDDCRIDISLIEAAALAHDLGHPPFGHDGEMALHGCMQDHGGFEGNAQTFRILTRLEGKQGRGLNLTRGLLLSVMKYPVVLQDAVTDPDRTEKYPPKSSVFDADRDAFEWVLAPFSPEEREFYLKREPDPVHPGIERCLRLTLECSIIELADDVAYATHDLEDAVNLGWVHLEELQEVLRQNGEAGKWEEWDAAVQMLDRLNPRHPDFKHDLKQLFAYLISCFVNHLVITEEGEPSYSPRIRYRARLPEELQRLNQQLKQRVDERVIRSPSVQAMAFKGGRIVRSLFEAMSEEIQLLPFHDRQRIEEHPEAKERIVCDYIAGMTDPFAIRMAEKLYGHGRFV</sequence>
<dbReference type="NCBIfam" id="NF041026">
    <property type="entry name" value="antiphage_dGTPase"/>
    <property type="match status" value="1"/>
</dbReference>
<feature type="region of interest" description="Disordered" evidence="3">
    <location>
        <begin position="1"/>
        <end position="24"/>
    </location>
</feature>
<dbReference type="EMBL" id="JAVDQG010000001">
    <property type="protein sequence ID" value="MDR6224724.1"/>
    <property type="molecule type" value="Genomic_DNA"/>
</dbReference>
<organism evidence="5 6">
    <name type="scientific">Desmospora profundinema</name>
    <dbReference type="NCBI Taxonomy" id="1571184"/>
    <lineage>
        <taxon>Bacteria</taxon>
        <taxon>Bacillati</taxon>
        <taxon>Bacillota</taxon>
        <taxon>Bacilli</taxon>
        <taxon>Bacillales</taxon>
        <taxon>Thermoactinomycetaceae</taxon>
        <taxon>Desmospora</taxon>
    </lineage>
</organism>
<dbReference type="Proteomes" id="UP001185012">
    <property type="component" value="Unassembled WGS sequence"/>
</dbReference>
<dbReference type="CDD" id="cd00077">
    <property type="entry name" value="HDc"/>
    <property type="match status" value="1"/>
</dbReference>
<dbReference type="InterPro" id="IPR003607">
    <property type="entry name" value="HD/PDEase_dom"/>
</dbReference>
<dbReference type="InterPro" id="IPR050135">
    <property type="entry name" value="dGTPase-like"/>
</dbReference>
<evidence type="ECO:0000259" key="4">
    <source>
        <dbReference type="PROSITE" id="PS51831"/>
    </source>
</evidence>
<protein>
    <recommendedName>
        <fullName evidence="2">Deoxyguanosinetriphosphate triphosphohydrolase-like protein</fullName>
    </recommendedName>
</protein>
<dbReference type="PROSITE" id="PS51831">
    <property type="entry name" value="HD"/>
    <property type="match status" value="1"/>
</dbReference>
<dbReference type="NCBIfam" id="TIGR01353">
    <property type="entry name" value="dGTP_triPase"/>
    <property type="match status" value="1"/>
</dbReference>
<dbReference type="HAMAP" id="MF_01212">
    <property type="entry name" value="dGTPase_type2"/>
    <property type="match status" value="1"/>
</dbReference>
<evidence type="ECO:0000256" key="1">
    <source>
        <dbReference type="ARBA" id="ARBA00022801"/>
    </source>
</evidence>
<comment type="caution">
    <text evidence="5">The sequence shown here is derived from an EMBL/GenBank/DDBJ whole genome shotgun (WGS) entry which is preliminary data.</text>
</comment>
<dbReference type="Pfam" id="PF01966">
    <property type="entry name" value="HD"/>
    <property type="match status" value="1"/>
</dbReference>
<evidence type="ECO:0000313" key="5">
    <source>
        <dbReference type="EMBL" id="MDR6224724.1"/>
    </source>
</evidence>
<dbReference type="Gene3D" id="1.10.3210.10">
    <property type="entry name" value="Hypothetical protein af1432"/>
    <property type="match status" value="1"/>
</dbReference>
<gene>
    <name evidence="5" type="ORF">JOE21_000712</name>
</gene>
<dbReference type="NCBIfam" id="NF003701">
    <property type="entry name" value="PRK05318.1"/>
    <property type="match status" value="1"/>
</dbReference>
<dbReference type="SUPFAM" id="SSF109604">
    <property type="entry name" value="HD-domain/PDEase-like"/>
    <property type="match status" value="1"/>
</dbReference>
<dbReference type="Pfam" id="PF13286">
    <property type="entry name" value="HD_assoc"/>
    <property type="match status" value="1"/>
</dbReference>
<evidence type="ECO:0000256" key="3">
    <source>
        <dbReference type="SAM" id="MobiDB-lite"/>
    </source>
</evidence>
<evidence type="ECO:0000313" key="6">
    <source>
        <dbReference type="Proteomes" id="UP001185012"/>
    </source>
</evidence>
<evidence type="ECO:0000256" key="2">
    <source>
        <dbReference type="HAMAP-Rule" id="MF_01212"/>
    </source>
</evidence>
<feature type="domain" description="HD" evidence="4">
    <location>
        <begin position="68"/>
        <end position="251"/>
    </location>
</feature>
<dbReference type="InterPro" id="IPR023023">
    <property type="entry name" value="dNTPase_2"/>
</dbReference>
<dbReference type="PANTHER" id="PTHR11373:SF32">
    <property type="entry name" value="DEOXYGUANOSINETRIPHOSPHATE TRIPHOSPHOHYDROLASE"/>
    <property type="match status" value="1"/>
</dbReference>
<dbReference type="InterPro" id="IPR006261">
    <property type="entry name" value="dGTPase"/>
</dbReference>
<keyword evidence="6" id="KW-1185">Reference proteome</keyword>
<accession>A0ABU1IKQ8</accession>
<keyword evidence="1 2" id="KW-0378">Hydrolase</keyword>
<name>A0ABU1IKQ8_9BACL</name>
<dbReference type="RefSeq" id="WP_309862285.1">
    <property type="nucleotide sequence ID" value="NZ_JAVDQG010000001.1"/>
</dbReference>
<dbReference type="GO" id="GO:0008832">
    <property type="term" value="F:dGTPase activity"/>
    <property type="evidence" value="ECO:0007669"/>
    <property type="project" value="UniProtKB-EC"/>
</dbReference>
<feature type="compositionally biased region" description="Basic and acidic residues" evidence="3">
    <location>
        <begin position="12"/>
        <end position="24"/>
    </location>
</feature>
<dbReference type="PANTHER" id="PTHR11373">
    <property type="entry name" value="DEOXYNUCLEOSIDE TRIPHOSPHATE TRIPHOSPHOHYDROLASE"/>
    <property type="match status" value="1"/>
</dbReference>
<proteinExistence type="inferred from homology"/>
<reference evidence="5 6" key="1">
    <citation type="submission" date="2023-07" db="EMBL/GenBank/DDBJ databases">
        <title>Genomic Encyclopedia of Type Strains, Phase IV (KMG-IV): sequencing the most valuable type-strain genomes for metagenomic binning, comparative biology and taxonomic classification.</title>
        <authorList>
            <person name="Goeker M."/>
        </authorList>
    </citation>
    <scope>NUCLEOTIDE SEQUENCE [LARGE SCALE GENOMIC DNA]</scope>
    <source>
        <strain evidence="5 6">DSM 45903</strain>
    </source>
</reference>
<dbReference type="SMART" id="SM00471">
    <property type="entry name" value="HDc"/>
    <property type="match status" value="1"/>
</dbReference>